<dbReference type="Proteomes" id="UP000887565">
    <property type="component" value="Unplaced"/>
</dbReference>
<feature type="compositionally biased region" description="Polar residues" evidence="1">
    <location>
        <begin position="53"/>
        <end position="64"/>
    </location>
</feature>
<dbReference type="AlphaFoldDB" id="A0A915JB40"/>
<evidence type="ECO:0000256" key="1">
    <source>
        <dbReference type="SAM" id="MobiDB-lite"/>
    </source>
</evidence>
<keyword evidence="2" id="KW-1185">Reference proteome</keyword>
<feature type="compositionally biased region" description="Basic and acidic residues" evidence="1">
    <location>
        <begin position="27"/>
        <end position="51"/>
    </location>
</feature>
<reference evidence="3" key="1">
    <citation type="submission" date="2022-11" db="UniProtKB">
        <authorList>
            <consortium name="WormBaseParasite"/>
        </authorList>
    </citation>
    <scope>IDENTIFICATION</scope>
</reference>
<evidence type="ECO:0000313" key="3">
    <source>
        <dbReference type="WBParaSite" id="nRc.2.0.1.t22876-RA"/>
    </source>
</evidence>
<name>A0A915JB40_ROMCU</name>
<feature type="region of interest" description="Disordered" evidence="1">
    <location>
        <begin position="1"/>
        <end position="96"/>
    </location>
</feature>
<proteinExistence type="predicted"/>
<feature type="compositionally biased region" description="Polar residues" evidence="1">
    <location>
        <begin position="86"/>
        <end position="96"/>
    </location>
</feature>
<evidence type="ECO:0000313" key="2">
    <source>
        <dbReference type="Proteomes" id="UP000887565"/>
    </source>
</evidence>
<accession>A0A915JB40</accession>
<dbReference type="WBParaSite" id="nRc.2.0.1.t22876-RA">
    <property type="protein sequence ID" value="nRc.2.0.1.t22876-RA"/>
    <property type="gene ID" value="nRc.2.0.1.g22876"/>
</dbReference>
<feature type="compositionally biased region" description="Basic residues" evidence="1">
    <location>
        <begin position="7"/>
        <end position="26"/>
    </location>
</feature>
<organism evidence="2 3">
    <name type="scientific">Romanomermis culicivorax</name>
    <name type="common">Nematode worm</name>
    <dbReference type="NCBI Taxonomy" id="13658"/>
    <lineage>
        <taxon>Eukaryota</taxon>
        <taxon>Metazoa</taxon>
        <taxon>Ecdysozoa</taxon>
        <taxon>Nematoda</taxon>
        <taxon>Enoplea</taxon>
        <taxon>Dorylaimia</taxon>
        <taxon>Mermithida</taxon>
        <taxon>Mermithoidea</taxon>
        <taxon>Mermithidae</taxon>
        <taxon>Romanomermis</taxon>
    </lineage>
</organism>
<protein>
    <submittedName>
        <fullName evidence="3">Uncharacterized protein</fullName>
    </submittedName>
</protein>
<sequence>MPPSRHSNNHCSHHKSHHHEDRHRKAMDHSTHQDPETRDSHQQDHHTDAPWHHTQSPQTQQVHSTGFYERDNQHVFHPSPPKMTDNALQGQNPAGP</sequence>